<organism evidence="12 13">
    <name type="scientific">Bacillus yapensis</name>
    <dbReference type="NCBI Taxonomy" id="2492960"/>
    <lineage>
        <taxon>Bacteria</taxon>
        <taxon>Bacillati</taxon>
        <taxon>Bacillota</taxon>
        <taxon>Bacilli</taxon>
        <taxon>Bacillales</taxon>
        <taxon>Bacillaceae</taxon>
        <taxon>Bacillus</taxon>
    </lineage>
</organism>
<keyword evidence="12" id="KW-0762">Sugar transport</keyword>
<dbReference type="PROSITE" id="PS51094">
    <property type="entry name" value="PTS_EIIA_TYPE_2"/>
    <property type="match status" value="1"/>
</dbReference>
<evidence type="ECO:0000256" key="4">
    <source>
        <dbReference type="ARBA" id="ARBA00022553"/>
    </source>
</evidence>
<dbReference type="Pfam" id="PF00359">
    <property type="entry name" value="PTS_EIIA_2"/>
    <property type="match status" value="1"/>
</dbReference>
<keyword evidence="13" id="KW-1185">Reference proteome</keyword>
<dbReference type="CDD" id="cd00211">
    <property type="entry name" value="PTS_IIA_fru"/>
    <property type="match status" value="1"/>
</dbReference>
<evidence type="ECO:0000256" key="1">
    <source>
        <dbReference type="ARBA" id="ARBA00004496"/>
    </source>
</evidence>
<reference evidence="12 13" key="1">
    <citation type="submission" date="2018-12" db="EMBL/GenBank/DDBJ databases">
        <title>Bacillus yapensis draft genome sequence.</title>
        <authorList>
            <person name="Yu L."/>
            <person name="Xu X."/>
            <person name="Tang X."/>
        </authorList>
    </citation>
    <scope>NUCLEOTIDE SEQUENCE [LARGE SCALE GENOMIC DNA]</scope>
    <source>
        <strain evidence="12 13">XXST-01</strain>
    </source>
</reference>
<feature type="domain" description="PTS EIIA type-2" evidence="11">
    <location>
        <begin position="4"/>
        <end position="145"/>
    </location>
</feature>
<dbReference type="PANTHER" id="PTHR36203:SF1">
    <property type="entry name" value="ASCORBATE-SPECIFIC PTS SYSTEM EIIA COMPONENT"/>
    <property type="match status" value="1"/>
</dbReference>
<keyword evidence="3" id="KW-0963">Cytoplasm</keyword>
<keyword evidence="4" id="KW-0597">Phosphoprotein</keyword>
<proteinExistence type="predicted"/>
<evidence type="ECO:0000256" key="7">
    <source>
        <dbReference type="ARBA" id="ARBA00022777"/>
    </source>
</evidence>
<evidence type="ECO:0000256" key="9">
    <source>
        <dbReference type="ARBA" id="ARBA00041175"/>
    </source>
</evidence>
<keyword evidence="6" id="KW-0598">Phosphotransferase system</keyword>
<evidence type="ECO:0000313" key="12">
    <source>
        <dbReference type="EMBL" id="RTR32421.1"/>
    </source>
</evidence>
<evidence type="ECO:0000256" key="6">
    <source>
        <dbReference type="ARBA" id="ARBA00022683"/>
    </source>
</evidence>
<dbReference type="AlphaFoldDB" id="A0A431WAD6"/>
<evidence type="ECO:0000256" key="3">
    <source>
        <dbReference type="ARBA" id="ARBA00022490"/>
    </source>
</evidence>
<dbReference type="EMBL" id="RXNT01000006">
    <property type="protein sequence ID" value="RTR32421.1"/>
    <property type="molecule type" value="Genomic_DNA"/>
</dbReference>
<dbReference type="Gene3D" id="3.40.930.10">
    <property type="entry name" value="Mannitol-specific EII, Chain A"/>
    <property type="match status" value="1"/>
</dbReference>
<dbReference type="InterPro" id="IPR016152">
    <property type="entry name" value="PTrfase/Anion_transptr"/>
</dbReference>
<name>A0A431WAD6_9BACI</name>
<dbReference type="SUPFAM" id="SSF55804">
    <property type="entry name" value="Phoshotransferase/anion transport protein"/>
    <property type="match status" value="1"/>
</dbReference>
<dbReference type="GO" id="GO:0009401">
    <property type="term" value="P:phosphoenolpyruvate-dependent sugar phosphotransferase system"/>
    <property type="evidence" value="ECO:0007669"/>
    <property type="project" value="UniProtKB-KW"/>
</dbReference>
<accession>A0A431WAD6</accession>
<dbReference type="Proteomes" id="UP000271374">
    <property type="component" value="Unassembled WGS sequence"/>
</dbReference>
<keyword evidence="2" id="KW-0813">Transport</keyword>
<gene>
    <name evidence="12" type="ORF">EKG37_09665</name>
</gene>
<comment type="function">
    <text evidence="8">The phosphoenolpyruvate-dependent sugar phosphotransferase system (sugar PTS), a major carbohydrate active transport system, catalyzes the phosphorylation of incoming sugar substrates concomitantly with their translocation across the cell membrane. The enzyme II UlaABC PTS system is involved in ascorbate transport.</text>
</comment>
<evidence type="ECO:0000256" key="10">
    <source>
        <dbReference type="ARBA" id="ARBA00042072"/>
    </source>
</evidence>
<dbReference type="GO" id="GO:0005737">
    <property type="term" value="C:cytoplasm"/>
    <property type="evidence" value="ECO:0007669"/>
    <property type="project" value="UniProtKB-SubCell"/>
</dbReference>
<comment type="subcellular location">
    <subcellularLocation>
        <location evidence="1">Cytoplasm</location>
    </subcellularLocation>
</comment>
<dbReference type="InterPro" id="IPR002178">
    <property type="entry name" value="PTS_EIIA_type-2_dom"/>
</dbReference>
<keyword evidence="7" id="KW-0418">Kinase</keyword>
<dbReference type="PANTHER" id="PTHR36203">
    <property type="entry name" value="ASCORBATE-SPECIFIC PTS SYSTEM EIIA COMPONENT"/>
    <property type="match status" value="1"/>
</dbReference>
<comment type="caution">
    <text evidence="12">The sequence shown here is derived from an EMBL/GenBank/DDBJ whole genome shotgun (WGS) entry which is preliminary data.</text>
</comment>
<evidence type="ECO:0000259" key="11">
    <source>
        <dbReference type="PROSITE" id="PS51094"/>
    </source>
</evidence>
<keyword evidence="5" id="KW-0808">Transferase</keyword>
<evidence type="ECO:0000313" key="13">
    <source>
        <dbReference type="Proteomes" id="UP000271374"/>
    </source>
</evidence>
<protein>
    <recommendedName>
        <fullName evidence="9">Ascorbate-specific PTS system EIIA component</fullName>
    </recommendedName>
    <alternativeName>
        <fullName evidence="10">Ascorbate-specific phosphotransferase enzyme IIA component</fullName>
    </alternativeName>
</protein>
<dbReference type="OrthoDB" id="369398at2"/>
<dbReference type="RefSeq" id="WP_126408492.1">
    <property type="nucleotide sequence ID" value="NZ_RXNT01000006.1"/>
</dbReference>
<sequence>MFLSRLTKELVQFEEKIDSWEQAIELASNPLLENGSIKESYVKAMIENVKNFGPYIVLMPQVAMPHARPEDGVEKTGISLLVVKEKVLFETDKSANLFLVLAAEDATNHLTLLQEISDFLSIEENIETLLNATNYEEFLNNLRGK</sequence>
<evidence type="ECO:0000256" key="8">
    <source>
        <dbReference type="ARBA" id="ARBA00037387"/>
    </source>
</evidence>
<evidence type="ECO:0000256" key="5">
    <source>
        <dbReference type="ARBA" id="ARBA00022679"/>
    </source>
</evidence>
<dbReference type="InterPro" id="IPR051351">
    <property type="entry name" value="Ascorbate-PTS_EIIA_comp"/>
</dbReference>
<evidence type="ECO:0000256" key="2">
    <source>
        <dbReference type="ARBA" id="ARBA00022448"/>
    </source>
</evidence>
<dbReference type="GO" id="GO:0016301">
    <property type="term" value="F:kinase activity"/>
    <property type="evidence" value="ECO:0007669"/>
    <property type="project" value="UniProtKB-KW"/>
</dbReference>